<proteinExistence type="predicted"/>
<protein>
    <submittedName>
        <fullName evidence="2">DUF962 domain-containing protein</fullName>
    </submittedName>
</protein>
<reference evidence="3" key="1">
    <citation type="submission" date="2019-06" db="EMBL/GenBank/DDBJ databases">
        <title>The complete genome of Emcibacter congregatus ZYLT.</title>
        <authorList>
            <person name="Zhao Z."/>
        </authorList>
    </citation>
    <scope>NUCLEOTIDE SEQUENCE [LARGE SCALE GENOMIC DNA]</scope>
    <source>
        <strain evidence="3">MCCC 1A06723</strain>
    </source>
</reference>
<dbReference type="EMBL" id="VFIY01000004">
    <property type="protein sequence ID" value="TPD62807.1"/>
    <property type="molecule type" value="Genomic_DNA"/>
</dbReference>
<dbReference type="GO" id="GO:0016020">
    <property type="term" value="C:membrane"/>
    <property type="evidence" value="ECO:0007669"/>
    <property type="project" value="GOC"/>
</dbReference>
<dbReference type="PANTHER" id="PTHR28026:SF9">
    <property type="entry name" value="2-HYDROXY-PALMITIC ACID DIOXYGENASE MPO1"/>
    <property type="match status" value="1"/>
</dbReference>
<organism evidence="2 3">
    <name type="scientific">Emcibacter nanhaiensis</name>
    <dbReference type="NCBI Taxonomy" id="1505037"/>
    <lineage>
        <taxon>Bacteria</taxon>
        <taxon>Pseudomonadati</taxon>
        <taxon>Pseudomonadota</taxon>
        <taxon>Alphaproteobacteria</taxon>
        <taxon>Emcibacterales</taxon>
        <taxon>Emcibacteraceae</taxon>
        <taxon>Emcibacter</taxon>
    </lineage>
</organism>
<dbReference type="InterPro" id="IPR009305">
    <property type="entry name" value="Mpo1-like"/>
</dbReference>
<comment type="caution">
    <text evidence="2">The sequence shown here is derived from an EMBL/GenBank/DDBJ whole genome shotgun (WGS) entry which is preliminary data.</text>
</comment>
<keyword evidence="1" id="KW-0812">Transmembrane</keyword>
<dbReference type="Pfam" id="PF06127">
    <property type="entry name" value="Mpo1-like"/>
    <property type="match status" value="1"/>
</dbReference>
<keyword evidence="3" id="KW-1185">Reference proteome</keyword>
<name>A0A501PRQ9_9PROT</name>
<dbReference type="PANTHER" id="PTHR28026">
    <property type="entry name" value="DUF962 DOMAIN PROTEIN (AFU_ORTHOLOGUE AFUA_8G05310)"/>
    <property type="match status" value="1"/>
</dbReference>
<evidence type="ECO:0000313" key="3">
    <source>
        <dbReference type="Proteomes" id="UP000319148"/>
    </source>
</evidence>
<feature type="transmembrane region" description="Helical" evidence="1">
    <location>
        <begin position="25"/>
        <end position="45"/>
    </location>
</feature>
<dbReference type="GO" id="GO:0046521">
    <property type="term" value="P:sphingoid catabolic process"/>
    <property type="evidence" value="ECO:0007669"/>
    <property type="project" value="TreeGrafter"/>
</dbReference>
<evidence type="ECO:0000256" key="1">
    <source>
        <dbReference type="SAM" id="Phobius"/>
    </source>
</evidence>
<gene>
    <name evidence="2" type="ORF">FIV46_01640</name>
</gene>
<dbReference type="AlphaFoldDB" id="A0A501PRQ9"/>
<dbReference type="OrthoDB" id="5515308at2"/>
<keyword evidence="1" id="KW-1133">Transmembrane helix</keyword>
<keyword evidence="1" id="KW-0472">Membrane</keyword>
<feature type="transmembrane region" description="Helical" evidence="1">
    <location>
        <begin position="57"/>
        <end position="88"/>
    </location>
</feature>
<evidence type="ECO:0000313" key="2">
    <source>
        <dbReference type="EMBL" id="TPD62807.1"/>
    </source>
</evidence>
<feature type="transmembrane region" description="Helical" evidence="1">
    <location>
        <begin position="135"/>
        <end position="154"/>
    </location>
</feature>
<dbReference type="Proteomes" id="UP000319148">
    <property type="component" value="Unassembled WGS sequence"/>
</dbReference>
<sequence length="171" mass="19294">MNMKNFFVQQMAMYSAYHKDGRNQLTHYIGVPSIVLSLFIAFSWIDLFTLNGFQVTFAMLFVAVVLLFYLVSDFVIGLISAILFIPLLQLSMQVAPTADLAGWAWFAVLFVGGWIFQLVGHVFEGRKPALVDNLFQIFMAPSFLVAEALFHLGLRQDLQAQISRRTADYAA</sequence>
<feature type="transmembrane region" description="Helical" evidence="1">
    <location>
        <begin position="100"/>
        <end position="123"/>
    </location>
</feature>
<accession>A0A501PRQ9</accession>